<dbReference type="EnsemblProtists" id="EKX48274">
    <property type="protein sequence ID" value="EKX48274"/>
    <property type="gene ID" value="GUITHDRAFT_105878"/>
</dbReference>
<gene>
    <name evidence="2" type="ORF">GUITHDRAFT_105878</name>
</gene>
<dbReference type="PaxDb" id="55529-EKX48274"/>
<dbReference type="HOGENOM" id="CLU_712602_0_0_1"/>
<accession>L1JJG7</accession>
<dbReference type="GeneID" id="17305052"/>
<proteinExistence type="predicted"/>
<evidence type="ECO:0000256" key="1">
    <source>
        <dbReference type="SAM" id="MobiDB-lite"/>
    </source>
</evidence>
<reference evidence="3" key="3">
    <citation type="submission" date="2015-06" db="UniProtKB">
        <authorList>
            <consortium name="EnsemblProtists"/>
        </authorList>
    </citation>
    <scope>IDENTIFICATION</scope>
</reference>
<feature type="region of interest" description="Disordered" evidence="1">
    <location>
        <begin position="310"/>
        <end position="330"/>
    </location>
</feature>
<keyword evidence="4" id="KW-1185">Reference proteome</keyword>
<dbReference type="KEGG" id="gtt:GUITHDRAFT_105878"/>
<dbReference type="RefSeq" id="XP_005835254.1">
    <property type="nucleotide sequence ID" value="XM_005835197.1"/>
</dbReference>
<feature type="region of interest" description="Disordered" evidence="1">
    <location>
        <begin position="345"/>
        <end position="388"/>
    </location>
</feature>
<reference evidence="2 4" key="1">
    <citation type="journal article" date="2012" name="Nature">
        <title>Algal genomes reveal evolutionary mosaicism and the fate of nucleomorphs.</title>
        <authorList>
            <consortium name="DOE Joint Genome Institute"/>
            <person name="Curtis B.A."/>
            <person name="Tanifuji G."/>
            <person name="Burki F."/>
            <person name="Gruber A."/>
            <person name="Irimia M."/>
            <person name="Maruyama S."/>
            <person name="Arias M.C."/>
            <person name="Ball S.G."/>
            <person name="Gile G.H."/>
            <person name="Hirakawa Y."/>
            <person name="Hopkins J.F."/>
            <person name="Kuo A."/>
            <person name="Rensing S.A."/>
            <person name="Schmutz J."/>
            <person name="Symeonidi A."/>
            <person name="Elias M."/>
            <person name="Eveleigh R.J."/>
            <person name="Herman E.K."/>
            <person name="Klute M.J."/>
            <person name="Nakayama T."/>
            <person name="Obornik M."/>
            <person name="Reyes-Prieto A."/>
            <person name="Armbrust E.V."/>
            <person name="Aves S.J."/>
            <person name="Beiko R.G."/>
            <person name="Coutinho P."/>
            <person name="Dacks J.B."/>
            <person name="Durnford D.G."/>
            <person name="Fast N.M."/>
            <person name="Green B.R."/>
            <person name="Grisdale C.J."/>
            <person name="Hempel F."/>
            <person name="Henrissat B."/>
            <person name="Hoppner M.P."/>
            <person name="Ishida K."/>
            <person name="Kim E."/>
            <person name="Koreny L."/>
            <person name="Kroth P.G."/>
            <person name="Liu Y."/>
            <person name="Malik S.B."/>
            <person name="Maier U.G."/>
            <person name="McRose D."/>
            <person name="Mock T."/>
            <person name="Neilson J.A."/>
            <person name="Onodera N.T."/>
            <person name="Poole A.M."/>
            <person name="Pritham E.J."/>
            <person name="Richards T.A."/>
            <person name="Rocap G."/>
            <person name="Roy S.W."/>
            <person name="Sarai C."/>
            <person name="Schaack S."/>
            <person name="Shirato S."/>
            <person name="Slamovits C.H."/>
            <person name="Spencer D.F."/>
            <person name="Suzuki S."/>
            <person name="Worden A.Z."/>
            <person name="Zauner S."/>
            <person name="Barry K."/>
            <person name="Bell C."/>
            <person name="Bharti A.K."/>
            <person name="Crow J.A."/>
            <person name="Grimwood J."/>
            <person name="Kramer R."/>
            <person name="Lindquist E."/>
            <person name="Lucas S."/>
            <person name="Salamov A."/>
            <person name="McFadden G.I."/>
            <person name="Lane C.E."/>
            <person name="Keeling P.J."/>
            <person name="Gray M.W."/>
            <person name="Grigoriev I.V."/>
            <person name="Archibald J.M."/>
        </authorList>
    </citation>
    <scope>NUCLEOTIDE SEQUENCE</scope>
    <source>
        <strain evidence="2 4">CCMP2712</strain>
    </source>
</reference>
<evidence type="ECO:0000313" key="4">
    <source>
        <dbReference type="Proteomes" id="UP000011087"/>
    </source>
</evidence>
<dbReference type="Proteomes" id="UP000011087">
    <property type="component" value="Unassembled WGS sequence"/>
</dbReference>
<feature type="compositionally biased region" description="Basic and acidic residues" evidence="1">
    <location>
        <begin position="376"/>
        <end position="388"/>
    </location>
</feature>
<name>L1JJG7_GUITC</name>
<organism evidence="2">
    <name type="scientific">Guillardia theta (strain CCMP2712)</name>
    <name type="common">Cryptophyte</name>
    <dbReference type="NCBI Taxonomy" id="905079"/>
    <lineage>
        <taxon>Eukaryota</taxon>
        <taxon>Cryptophyceae</taxon>
        <taxon>Pyrenomonadales</taxon>
        <taxon>Geminigeraceae</taxon>
        <taxon>Guillardia</taxon>
    </lineage>
</organism>
<dbReference type="AlphaFoldDB" id="L1JJG7"/>
<sequence>MRCEDDPAIQYMIPMRTQAAHEEHVPEHDENIFMTDQEITRRNRGRNFNTQRELCPFFESGSGANESFGALEDEELQEWDQLKENQIKFGKPIPVFDAEEYGIAVNQDATKDGENDNEYETWANNTQDMDEETRYSRVLPPPASSFIEEDSLTSELSSEEVVLRESNISGEDYDTVELRGLPAALNYIVNDWQDWLEGDIEEFVPMKKEEFPPELIEWLEENQHHVNPMLRTGLIKEGFIKPLPRPPRPPKVVQEDAQTNLNETSSVDVSMPRPGGIVQCAPSQIKSPPIPLPPFLLEQLAIIRKHGTREEKLAEETTLGGEADEDPRRRQTITQSMAGLDLRMLEDHGGLGGSSEGEELSWADIAKRSAATPLEDITRDFTDKTQDN</sequence>
<reference evidence="4" key="2">
    <citation type="submission" date="2012-11" db="EMBL/GenBank/DDBJ databases">
        <authorList>
            <person name="Kuo A."/>
            <person name="Curtis B.A."/>
            <person name="Tanifuji G."/>
            <person name="Burki F."/>
            <person name="Gruber A."/>
            <person name="Irimia M."/>
            <person name="Maruyama S."/>
            <person name="Arias M.C."/>
            <person name="Ball S.G."/>
            <person name="Gile G.H."/>
            <person name="Hirakawa Y."/>
            <person name="Hopkins J.F."/>
            <person name="Rensing S.A."/>
            <person name="Schmutz J."/>
            <person name="Symeonidi A."/>
            <person name="Elias M."/>
            <person name="Eveleigh R.J."/>
            <person name="Herman E.K."/>
            <person name="Klute M.J."/>
            <person name="Nakayama T."/>
            <person name="Obornik M."/>
            <person name="Reyes-Prieto A."/>
            <person name="Armbrust E.V."/>
            <person name="Aves S.J."/>
            <person name="Beiko R.G."/>
            <person name="Coutinho P."/>
            <person name="Dacks J.B."/>
            <person name="Durnford D.G."/>
            <person name="Fast N.M."/>
            <person name="Green B.R."/>
            <person name="Grisdale C."/>
            <person name="Hempe F."/>
            <person name="Henrissat B."/>
            <person name="Hoppner M.P."/>
            <person name="Ishida K.-I."/>
            <person name="Kim E."/>
            <person name="Koreny L."/>
            <person name="Kroth P.G."/>
            <person name="Liu Y."/>
            <person name="Malik S.-B."/>
            <person name="Maier U.G."/>
            <person name="McRose D."/>
            <person name="Mock T."/>
            <person name="Neilson J.A."/>
            <person name="Onodera N.T."/>
            <person name="Poole A.M."/>
            <person name="Pritham E.J."/>
            <person name="Richards T.A."/>
            <person name="Rocap G."/>
            <person name="Roy S.W."/>
            <person name="Sarai C."/>
            <person name="Schaack S."/>
            <person name="Shirato S."/>
            <person name="Slamovits C.H."/>
            <person name="Spencer D.F."/>
            <person name="Suzuki S."/>
            <person name="Worden A.Z."/>
            <person name="Zauner S."/>
            <person name="Barry K."/>
            <person name="Bell C."/>
            <person name="Bharti A.K."/>
            <person name="Crow J.A."/>
            <person name="Grimwood J."/>
            <person name="Kramer R."/>
            <person name="Lindquist E."/>
            <person name="Lucas S."/>
            <person name="Salamov A."/>
            <person name="McFadden G.I."/>
            <person name="Lane C.E."/>
            <person name="Keeling P.J."/>
            <person name="Gray M.W."/>
            <person name="Grigoriev I.V."/>
            <person name="Archibald J.M."/>
        </authorList>
    </citation>
    <scope>NUCLEOTIDE SEQUENCE</scope>
    <source>
        <strain evidence="4">CCMP2712</strain>
    </source>
</reference>
<dbReference type="EMBL" id="JH992986">
    <property type="protein sequence ID" value="EKX48274.1"/>
    <property type="molecule type" value="Genomic_DNA"/>
</dbReference>
<protein>
    <submittedName>
        <fullName evidence="2 3">Uncharacterized protein</fullName>
    </submittedName>
</protein>
<evidence type="ECO:0000313" key="3">
    <source>
        <dbReference type="EnsemblProtists" id="EKX48274"/>
    </source>
</evidence>
<evidence type="ECO:0000313" key="2">
    <source>
        <dbReference type="EMBL" id="EKX48274.1"/>
    </source>
</evidence>